<dbReference type="SUPFAM" id="SSF53474">
    <property type="entry name" value="alpha/beta-Hydrolases"/>
    <property type="match status" value="1"/>
</dbReference>
<comment type="caution">
    <text evidence="3">The sequence shown here is derived from an EMBL/GenBank/DDBJ whole genome shotgun (WGS) entry which is preliminary data.</text>
</comment>
<dbReference type="InterPro" id="IPR000073">
    <property type="entry name" value="AB_hydrolase_1"/>
</dbReference>
<evidence type="ECO:0000259" key="2">
    <source>
        <dbReference type="Pfam" id="PF00561"/>
    </source>
</evidence>
<keyword evidence="4" id="KW-1185">Reference proteome</keyword>
<sequence length="467" mass="50625">MITSGIAAFAVALLGVCVSAQDAPPAIEVDPTYFSKLKASDKLTWVDCYGTFKCARLRVNGDVSGKNTKDKVELAIVKLPAVTIHFERGKVLTVTGGYSAANTISILKTAPLFSPLYPNYDVIGIDRRGTGYTTPTLKCFRNNEERNAWVAAEPPVIGSTKDALSQHRERAKKFTAQCEKLSNGAGKWMGTYPSAVDVHTVMKAIGEKKVHWHGISSGTAVAQSFAALYPEAVGKFALDAVVRSDVDYTISDIQPDTVVDAELNFEAFFITCNAAGATCSFKNSSTSVAQLKTRFYAIDKKIKTKPVSSPGFKPFGWSEFHRFLQVVLLDSGVFFPALGDLLVDLEAGVAGAGIGFANAVLYSPPPPLPPLDETPPFEHLQAGICIDAANVPRSPKAFDTYLAAMLKTSPNVGAVFAQAYLYCTEWNIKPVNRFPLEKFNKSCLSKITGKILYISKSALAWLCENRY</sequence>
<accession>A0A9P4QYV2</accession>
<dbReference type="InterPro" id="IPR029058">
    <property type="entry name" value="AB_hydrolase_fold"/>
</dbReference>
<feature type="chain" id="PRO_5040365358" description="AB hydrolase-1 domain-containing protein" evidence="1">
    <location>
        <begin position="21"/>
        <end position="467"/>
    </location>
</feature>
<evidence type="ECO:0000313" key="4">
    <source>
        <dbReference type="Proteomes" id="UP000799444"/>
    </source>
</evidence>
<feature type="domain" description="AB hydrolase-1" evidence="2">
    <location>
        <begin position="112"/>
        <end position="288"/>
    </location>
</feature>
<gene>
    <name evidence="3" type="ORF">EJ04DRAFT_604111</name>
</gene>
<dbReference type="AlphaFoldDB" id="A0A9P4QYV2"/>
<feature type="signal peptide" evidence="1">
    <location>
        <begin position="1"/>
        <end position="20"/>
    </location>
</feature>
<protein>
    <recommendedName>
        <fullName evidence="2">AB hydrolase-1 domain-containing protein</fullName>
    </recommendedName>
</protein>
<dbReference type="Pfam" id="PF00561">
    <property type="entry name" value="Abhydrolase_1"/>
    <property type="match status" value="1"/>
</dbReference>
<proteinExistence type="predicted"/>
<evidence type="ECO:0000313" key="3">
    <source>
        <dbReference type="EMBL" id="KAF2733990.1"/>
    </source>
</evidence>
<dbReference type="EMBL" id="ML996154">
    <property type="protein sequence ID" value="KAF2733990.1"/>
    <property type="molecule type" value="Genomic_DNA"/>
</dbReference>
<reference evidence="3" key="1">
    <citation type="journal article" date="2020" name="Stud. Mycol.">
        <title>101 Dothideomycetes genomes: a test case for predicting lifestyles and emergence of pathogens.</title>
        <authorList>
            <person name="Haridas S."/>
            <person name="Albert R."/>
            <person name="Binder M."/>
            <person name="Bloem J."/>
            <person name="Labutti K."/>
            <person name="Salamov A."/>
            <person name="Andreopoulos B."/>
            <person name="Baker S."/>
            <person name="Barry K."/>
            <person name="Bills G."/>
            <person name="Bluhm B."/>
            <person name="Cannon C."/>
            <person name="Castanera R."/>
            <person name="Culley D."/>
            <person name="Daum C."/>
            <person name="Ezra D."/>
            <person name="Gonzalez J."/>
            <person name="Henrissat B."/>
            <person name="Kuo A."/>
            <person name="Liang C."/>
            <person name="Lipzen A."/>
            <person name="Lutzoni F."/>
            <person name="Magnuson J."/>
            <person name="Mondo S."/>
            <person name="Nolan M."/>
            <person name="Ohm R."/>
            <person name="Pangilinan J."/>
            <person name="Park H.-J."/>
            <person name="Ramirez L."/>
            <person name="Alfaro M."/>
            <person name="Sun H."/>
            <person name="Tritt A."/>
            <person name="Yoshinaga Y."/>
            <person name="Zwiers L.-H."/>
            <person name="Turgeon B."/>
            <person name="Goodwin S."/>
            <person name="Spatafora J."/>
            <person name="Crous P."/>
            <person name="Grigoriev I."/>
        </authorList>
    </citation>
    <scope>NUCLEOTIDE SEQUENCE</scope>
    <source>
        <strain evidence="3">CBS 125425</strain>
    </source>
</reference>
<name>A0A9P4QYV2_9PLEO</name>
<dbReference type="OrthoDB" id="3924880at2759"/>
<organism evidence="3 4">
    <name type="scientific">Polyplosphaeria fusca</name>
    <dbReference type="NCBI Taxonomy" id="682080"/>
    <lineage>
        <taxon>Eukaryota</taxon>
        <taxon>Fungi</taxon>
        <taxon>Dikarya</taxon>
        <taxon>Ascomycota</taxon>
        <taxon>Pezizomycotina</taxon>
        <taxon>Dothideomycetes</taxon>
        <taxon>Pleosporomycetidae</taxon>
        <taxon>Pleosporales</taxon>
        <taxon>Tetraplosphaeriaceae</taxon>
        <taxon>Polyplosphaeria</taxon>
    </lineage>
</organism>
<dbReference type="Gene3D" id="3.40.50.1820">
    <property type="entry name" value="alpha/beta hydrolase"/>
    <property type="match status" value="1"/>
</dbReference>
<dbReference type="Proteomes" id="UP000799444">
    <property type="component" value="Unassembled WGS sequence"/>
</dbReference>
<evidence type="ECO:0000256" key="1">
    <source>
        <dbReference type="SAM" id="SignalP"/>
    </source>
</evidence>
<keyword evidence="1" id="KW-0732">Signal</keyword>